<reference evidence="8" key="1">
    <citation type="submission" date="2025-08" db="UniProtKB">
        <authorList>
            <consortium name="RefSeq"/>
        </authorList>
    </citation>
    <scope>IDENTIFICATION</scope>
    <source>
        <tissue evidence="8">Whole organism</tissue>
    </source>
</reference>
<dbReference type="CTD" id="38428"/>
<dbReference type="InterPro" id="IPR004367">
    <property type="entry name" value="Cyclin_C-dom"/>
</dbReference>
<evidence type="ECO:0000256" key="2">
    <source>
        <dbReference type="ARBA" id="ARBA00023127"/>
    </source>
</evidence>
<proteinExistence type="inferred from homology"/>
<dbReference type="SUPFAM" id="SSF47954">
    <property type="entry name" value="Cyclin-like"/>
    <property type="match status" value="2"/>
</dbReference>
<dbReference type="SMART" id="SM00385">
    <property type="entry name" value="CYCLIN"/>
    <property type="match status" value="2"/>
</dbReference>
<dbReference type="Proteomes" id="UP000504606">
    <property type="component" value="Unplaced"/>
</dbReference>
<accession>A0A6J1TGV6</accession>
<evidence type="ECO:0000313" key="8">
    <source>
        <dbReference type="RefSeq" id="XP_026292508.1"/>
    </source>
</evidence>
<keyword evidence="2 4" id="KW-0195">Cyclin</keyword>
<evidence type="ECO:0000256" key="1">
    <source>
        <dbReference type="ARBA" id="ARBA00022618"/>
    </source>
</evidence>
<feature type="domain" description="Cyclin C-terminal" evidence="6">
    <location>
        <begin position="152"/>
        <end position="284"/>
    </location>
</feature>
<dbReference type="AlphaFoldDB" id="A0A6J1TGV6"/>
<dbReference type="InterPro" id="IPR006671">
    <property type="entry name" value="Cyclin_N"/>
</dbReference>
<dbReference type="CDD" id="cd20528">
    <property type="entry name" value="CYCLIN_CCNJ-like_rpt1"/>
    <property type="match status" value="1"/>
</dbReference>
<dbReference type="PANTHER" id="PTHR10177">
    <property type="entry name" value="CYCLINS"/>
    <property type="match status" value="1"/>
</dbReference>
<evidence type="ECO:0000256" key="3">
    <source>
        <dbReference type="ARBA" id="ARBA00023306"/>
    </source>
</evidence>
<comment type="similarity">
    <text evidence="4">Belongs to the cyclin family.</text>
</comment>
<dbReference type="InterPro" id="IPR036915">
    <property type="entry name" value="Cyclin-like_sf"/>
</dbReference>
<keyword evidence="1" id="KW-0132">Cell division</keyword>
<dbReference type="Pfam" id="PF02984">
    <property type="entry name" value="Cyclin_C"/>
    <property type="match status" value="1"/>
</dbReference>
<dbReference type="RefSeq" id="XP_026292508.1">
    <property type="nucleotide sequence ID" value="XM_026436723.2"/>
</dbReference>
<feature type="domain" description="Cyclin-like" evidence="5">
    <location>
        <begin position="174"/>
        <end position="252"/>
    </location>
</feature>
<dbReference type="KEGG" id="foc:113216892"/>
<dbReference type="FunFam" id="1.10.472.10:FF:000010">
    <property type="entry name" value="G1/S-specific cyclin Cln1"/>
    <property type="match status" value="1"/>
</dbReference>
<dbReference type="SMART" id="SM01332">
    <property type="entry name" value="Cyclin_C"/>
    <property type="match status" value="1"/>
</dbReference>
<keyword evidence="3" id="KW-0131">Cell cycle</keyword>
<dbReference type="GO" id="GO:0051301">
    <property type="term" value="P:cell division"/>
    <property type="evidence" value="ECO:0007669"/>
    <property type="project" value="UniProtKB-KW"/>
</dbReference>
<dbReference type="GO" id="GO:0019887">
    <property type="term" value="F:protein kinase regulator activity"/>
    <property type="evidence" value="ECO:0007669"/>
    <property type="project" value="UniProtKB-ARBA"/>
</dbReference>
<organism evidence="7 8">
    <name type="scientific">Frankliniella occidentalis</name>
    <name type="common">Western flower thrips</name>
    <name type="synonym">Euthrips occidentalis</name>
    <dbReference type="NCBI Taxonomy" id="133901"/>
    <lineage>
        <taxon>Eukaryota</taxon>
        <taxon>Metazoa</taxon>
        <taxon>Ecdysozoa</taxon>
        <taxon>Arthropoda</taxon>
        <taxon>Hexapoda</taxon>
        <taxon>Insecta</taxon>
        <taxon>Pterygota</taxon>
        <taxon>Neoptera</taxon>
        <taxon>Paraneoptera</taxon>
        <taxon>Thysanoptera</taxon>
        <taxon>Terebrantia</taxon>
        <taxon>Thripoidea</taxon>
        <taxon>Thripidae</taxon>
        <taxon>Frankliniella</taxon>
    </lineage>
</organism>
<dbReference type="GO" id="GO:0051726">
    <property type="term" value="P:regulation of cell cycle"/>
    <property type="evidence" value="ECO:0007669"/>
    <property type="project" value="UniProtKB-ARBA"/>
</dbReference>
<evidence type="ECO:0000256" key="4">
    <source>
        <dbReference type="RuleBase" id="RU000383"/>
    </source>
</evidence>
<dbReference type="InterPro" id="IPR039361">
    <property type="entry name" value="Cyclin"/>
</dbReference>
<dbReference type="GeneID" id="113216892"/>
<dbReference type="CDD" id="cd20529">
    <property type="entry name" value="CYCLIN_CCNJ-like_rpt2"/>
    <property type="match status" value="1"/>
</dbReference>
<evidence type="ECO:0000313" key="7">
    <source>
        <dbReference type="Proteomes" id="UP000504606"/>
    </source>
</evidence>
<dbReference type="Pfam" id="PF00134">
    <property type="entry name" value="Cyclin_N"/>
    <property type="match status" value="1"/>
</dbReference>
<evidence type="ECO:0000259" key="6">
    <source>
        <dbReference type="SMART" id="SM01332"/>
    </source>
</evidence>
<protein>
    <submittedName>
        <fullName evidence="8">Cyclin-J isoform X1</fullName>
    </submittedName>
</protein>
<name>A0A6J1TGV6_FRAOC</name>
<gene>
    <name evidence="8" type="primary">LOC113216892</name>
</gene>
<evidence type="ECO:0000259" key="5">
    <source>
        <dbReference type="SMART" id="SM00385"/>
    </source>
</evidence>
<dbReference type="OrthoDB" id="285802at2759"/>
<dbReference type="Gene3D" id="1.10.472.10">
    <property type="entry name" value="Cyclin-like"/>
    <property type="match status" value="2"/>
</dbReference>
<keyword evidence="7" id="KW-1185">Reference proteome</keyword>
<feature type="domain" description="Cyclin-like" evidence="5">
    <location>
        <begin position="57"/>
        <end position="143"/>
    </location>
</feature>
<dbReference type="InterPro" id="IPR013763">
    <property type="entry name" value="Cyclin-like_dom"/>
</dbReference>
<sequence length="301" mass="35148">MEALFRSRSRKMLNVPREPWPIEYAAEHAELNRDREQDRIPFAYRSPQIQHRSYLVGWIRTRAEKFMFCTSTVHLAIYILDIFMDNFNIELDRLHLVALVCLQVASKYEERDVRIPKASQFNSVVNNRYQLAEFRDLEVMLLSFLGWKLNLPTAAHFAEYYSLFAVSKKDWCQTEFLSYETFWQEAQRAVKDYLDLALLDICMMQFLPSIVACACVLLARQQLRLIKWTEELQIITKYQCEDLTLCANVILSRSSNRGIERKRKNADSPDLGYVTAGSTTSTPEGITSKRRIIVCTEDSNL</sequence>